<keyword evidence="3" id="KW-1185">Reference proteome</keyword>
<protein>
    <submittedName>
        <fullName evidence="2">RelA/SpoT domain-containing protein</fullName>
    </submittedName>
</protein>
<dbReference type="PANTHER" id="PTHR47837:SF1">
    <property type="entry name" value="GTP PYROPHOSPHOKINASE YJBM"/>
    <property type="match status" value="1"/>
</dbReference>
<dbReference type="RefSeq" id="WP_202992645.1">
    <property type="nucleotide sequence ID" value="NZ_JAENHO010000005.1"/>
</dbReference>
<dbReference type="InterPro" id="IPR043519">
    <property type="entry name" value="NT_sf"/>
</dbReference>
<name>A0ABS1VN35_9ACTN</name>
<dbReference type="InterPro" id="IPR007685">
    <property type="entry name" value="RelA_SpoT"/>
</dbReference>
<evidence type="ECO:0000259" key="1">
    <source>
        <dbReference type="SMART" id="SM00954"/>
    </source>
</evidence>
<dbReference type="SUPFAM" id="SSF81301">
    <property type="entry name" value="Nucleotidyltransferase"/>
    <property type="match status" value="1"/>
</dbReference>
<reference evidence="2 3" key="1">
    <citation type="submission" date="2021-01" db="EMBL/GenBank/DDBJ databases">
        <title>Actinoplanes sp. nov. LDG1-01 isolated from lichen.</title>
        <authorList>
            <person name="Saeng-In P."/>
            <person name="Phongsopitanun W."/>
            <person name="Kanchanasin P."/>
            <person name="Yuki M."/>
            <person name="Kudo T."/>
            <person name="Ohkuma M."/>
            <person name="Tanasupawat S."/>
        </authorList>
    </citation>
    <scope>NUCLEOTIDE SEQUENCE [LARGE SCALE GENOMIC DNA]</scope>
    <source>
        <strain evidence="2 3">LDG1-01</strain>
    </source>
</reference>
<dbReference type="EMBL" id="JAENHO010000005">
    <property type="protein sequence ID" value="MBL7256070.1"/>
    <property type="molecule type" value="Genomic_DNA"/>
</dbReference>
<evidence type="ECO:0000313" key="2">
    <source>
        <dbReference type="EMBL" id="MBL7256070.1"/>
    </source>
</evidence>
<feature type="domain" description="RelA/SpoT" evidence="1">
    <location>
        <begin position="59"/>
        <end position="171"/>
    </location>
</feature>
<dbReference type="Pfam" id="PF04607">
    <property type="entry name" value="RelA_SpoT"/>
    <property type="match status" value="1"/>
</dbReference>
<proteinExistence type="predicted"/>
<dbReference type="PANTHER" id="PTHR47837">
    <property type="entry name" value="GTP PYROPHOSPHOKINASE YJBM"/>
    <property type="match status" value="1"/>
</dbReference>
<evidence type="ECO:0000313" key="3">
    <source>
        <dbReference type="Proteomes" id="UP000598996"/>
    </source>
</evidence>
<dbReference type="Gene3D" id="3.30.460.10">
    <property type="entry name" value="Beta Polymerase, domain 2"/>
    <property type="match status" value="1"/>
</dbReference>
<dbReference type="Proteomes" id="UP000598996">
    <property type="component" value="Unassembled WGS sequence"/>
</dbReference>
<gene>
    <name evidence="2" type="ORF">JKJ07_17380</name>
</gene>
<sequence length="261" mass="29244">MVALPISKTQMGKLGERLRDAPEPEPPDLELLKAVLAAYREALQIVNALLRELGFHPVSRLKITGTIVGKLRRDRRSSLRTIQDLAGSRVVLDADLIEQDQAVQAFCEALERRGFGQSVIDRRADPRSGYRAVHVVAKIDGVPVEIQFRTELQHLWAQMFERLADLWGRQIRYDGEPDRNDRADGAWDIRGQMVADFLSFSQDIAITEAQFVDAKAKVADGARAVGSDYGEAAWDRRRAVEIVRTAFATLADAAEREGRPR</sequence>
<dbReference type="InterPro" id="IPR052366">
    <property type="entry name" value="GTP_Pyrophosphokinase"/>
</dbReference>
<organism evidence="2 3">
    <name type="scientific">Paractinoplanes lichenicola</name>
    <dbReference type="NCBI Taxonomy" id="2802976"/>
    <lineage>
        <taxon>Bacteria</taxon>
        <taxon>Bacillati</taxon>
        <taxon>Actinomycetota</taxon>
        <taxon>Actinomycetes</taxon>
        <taxon>Micromonosporales</taxon>
        <taxon>Micromonosporaceae</taxon>
        <taxon>Paractinoplanes</taxon>
    </lineage>
</organism>
<dbReference type="SMART" id="SM00954">
    <property type="entry name" value="RelA_SpoT"/>
    <property type="match status" value="1"/>
</dbReference>
<dbReference type="CDD" id="cd05399">
    <property type="entry name" value="NT_Rel-Spo_like"/>
    <property type="match status" value="1"/>
</dbReference>
<comment type="caution">
    <text evidence="2">The sequence shown here is derived from an EMBL/GenBank/DDBJ whole genome shotgun (WGS) entry which is preliminary data.</text>
</comment>
<accession>A0ABS1VN35</accession>